<dbReference type="ExpressionAtlas" id="M8CJ12">
    <property type="expression patterns" value="baseline"/>
</dbReference>
<feature type="region of interest" description="Disordered" evidence="1">
    <location>
        <begin position="146"/>
        <end position="181"/>
    </location>
</feature>
<dbReference type="EnsemblPlants" id="EMT23301">
    <property type="protein sequence ID" value="EMT23301"/>
    <property type="gene ID" value="F775_33163"/>
</dbReference>
<evidence type="ECO:0000313" key="2">
    <source>
        <dbReference type="EnsemblPlants" id="EMT23301"/>
    </source>
</evidence>
<name>M8CJ12_AEGTA</name>
<accession>M8CJ12</accession>
<proteinExistence type="predicted"/>
<organism evidence="2">
    <name type="scientific">Aegilops tauschii</name>
    <name type="common">Tausch's goatgrass</name>
    <name type="synonym">Aegilops squarrosa</name>
    <dbReference type="NCBI Taxonomy" id="37682"/>
    <lineage>
        <taxon>Eukaryota</taxon>
        <taxon>Viridiplantae</taxon>
        <taxon>Streptophyta</taxon>
        <taxon>Embryophyta</taxon>
        <taxon>Tracheophyta</taxon>
        <taxon>Spermatophyta</taxon>
        <taxon>Magnoliopsida</taxon>
        <taxon>Liliopsida</taxon>
        <taxon>Poales</taxon>
        <taxon>Poaceae</taxon>
        <taxon>BOP clade</taxon>
        <taxon>Pooideae</taxon>
        <taxon>Triticodae</taxon>
        <taxon>Triticeae</taxon>
        <taxon>Triticinae</taxon>
        <taxon>Aegilops</taxon>
    </lineage>
</organism>
<evidence type="ECO:0000256" key="1">
    <source>
        <dbReference type="SAM" id="MobiDB-lite"/>
    </source>
</evidence>
<sequence length="208" mass="22361">MTRLYSTTACASRVRIRCRCHLSSTTTSAPSRSWSPRAAFAAATERVRSGTLGRPDAHRLFDELLRRDTPVPSRPLNDLPPVLARATSSASCVTDGPALAVALFSRVLRAEAGPWVARPTAYTYGILTDCCCSPFLAVSSVRASTQTRSSPTASSSASAAPSGPTRPSRKKSREVADDAEGTEEEELQYLWMLPTFLIVAELISNEAV</sequence>
<feature type="compositionally biased region" description="Low complexity" evidence="1">
    <location>
        <begin position="146"/>
        <end position="166"/>
    </location>
</feature>
<dbReference type="AlphaFoldDB" id="M8CJ12"/>
<reference evidence="2" key="1">
    <citation type="submission" date="2015-06" db="UniProtKB">
        <authorList>
            <consortium name="EnsemblPlants"/>
        </authorList>
    </citation>
    <scope>IDENTIFICATION</scope>
</reference>
<protein>
    <submittedName>
        <fullName evidence="2">Uncharacterized protein</fullName>
    </submittedName>
</protein>